<evidence type="ECO:0000313" key="6">
    <source>
        <dbReference type="EMBL" id="MEA5669316.1"/>
    </source>
</evidence>
<organism evidence="6 7">
    <name type="scientific">Stenotrophomonas capsici</name>
    <dbReference type="NCBI Taxonomy" id="3110230"/>
    <lineage>
        <taxon>Bacteria</taxon>
        <taxon>Pseudomonadati</taxon>
        <taxon>Pseudomonadota</taxon>
        <taxon>Gammaproteobacteria</taxon>
        <taxon>Lysobacterales</taxon>
        <taxon>Lysobacteraceae</taxon>
        <taxon>Stenotrophomonas</taxon>
    </lineage>
</organism>
<feature type="transmembrane region" description="Helical" evidence="5">
    <location>
        <begin position="131"/>
        <end position="148"/>
    </location>
</feature>
<feature type="transmembrane region" description="Helical" evidence="5">
    <location>
        <begin position="160"/>
        <end position="181"/>
    </location>
</feature>
<evidence type="ECO:0000256" key="2">
    <source>
        <dbReference type="ARBA" id="ARBA00022692"/>
    </source>
</evidence>
<proteinExistence type="predicted"/>
<feature type="transmembrane region" description="Helical" evidence="5">
    <location>
        <begin position="467"/>
        <end position="485"/>
    </location>
</feature>
<dbReference type="Pfam" id="PF04632">
    <property type="entry name" value="FUSC"/>
    <property type="match status" value="1"/>
</dbReference>
<feature type="transmembrane region" description="Helical" evidence="5">
    <location>
        <begin position="387"/>
        <end position="408"/>
    </location>
</feature>
<dbReference type="InterPro" id="IPR006726">
    <property type="entry name" value="PHBA_efflux_AaeB/fusaric-R"/>
</dbReference>
<sequence length="716" mass="78101">MSAVPSSATPSTGAAPWYAGLGDFLKGEADAWLFVLRVALSFFITGWLAMRMGLPQPGTAMMTTIIVMHRQSGMVLAKGFYRVLGTLVGAAAALAIVALFPQQREPFLLVMALWIGACAAGATLHRNFKSYAFVLAGYTAAIIALPVISTHPGQVFDSAVARISEVMLGLVVSAVISDTVLPVRLRDTLRAAVRGQYANFLEFVREAVQGELPRERMEQAHLRVVRDAVTLEDLRSSVIFEDPEARARSLHIQQFNQRFMAASTSFQSLHHLINRLMRMDNTDAAQSLVALYQPLGNALQSAASLAPEALATRIHAVHQALPDRAARLREGLADRAQAEDFEVGTGLLLRFTHELEAYVQARAQLLDRVVASDGVEQVHFVRGNDHVGAGLAFIRTTVTMLLLGAFWIATGWPMGANAMLLATIFSGLFATVPNAVRLTVRMSGGYLLGLVAGYACEFEVLTRLDGYALLVAGILPFFIVGPYLTTRPKLAALGLGYAMGFVSILALTNPMVFDPQHFFNDSLSQLTALAAALVSFMLLPSVAGSPWLRRRQMAALRAQVRLAAQGPLPGLRHRFESMNSDLVHQIVVHTTPGSEDSRRLLAWALAVNETGRALIHLRHDVAREPLPGPLHKQVDAAVAALADFFQQPSRHAWWRADQQLRQASDAAREEAGQRGVARQVLRHLRLVRLAMVDDHSVMATYIVATDPTLEELPRAH</sequence>
<evidence type="ECO:0000256" key="3">
    <source>
        <dbReference type="ARBA" id="ARBA00022989"/>
    </source>
</evidence>
<gene>
    <name evidence="6" type="ORF">VA603_17415</name>
</gene>
<comment type="subcellular location">
    <subcellularLocation>
        <location evidence="1">Membrane</location>
        <topology evidence="1">Multi-pass membrane protein</topology>
    </subcellularLocation>
</comment>
<dbReference type="RefSeq" id="WP_323439575.1">
    <property type="nucleotide sequence ID" value="NZ_JAYFUH010000249.1"/>
</dbReference>
<evidence type="ECO:0000256" key="1">
    <source>
        <dbReference type="ARBA" id="ARBA00004141"/>
    </source>
</evidence>
<dbReference type="PANTHER" id="PTHR31086">
    <property type="entry name" value="ALUMINUM-ACTIVATED MALATE TRANSPORTER 10"/>
    <property type="match status" value="1"/>
</dbReference>
<comment type="caution">
    <text evidence="6">The sequence shown here is derived from an EMBL/GenBank/DDBJ whole genome shotgun (WGS) entry which is preliminary data.</text>
</comment>
<keyword evidence="2 5" id="KW-0812">Transmembrane</keyword>
<evidence type="ECO:0000313" key="7">
    <source>
        <dbReference type="Proteomes" id="UP001301653"/>
    </source>
</evidence>
<feature type="transmembrane region" description="Helical" evidence="5">
    <location>
        <begin position="528"/>
        <end position="548"/>
    </location>
</feature>
<dbReference type="EMBL" id="JAYFUH010000249">
    <property type="protein sequence ID" value="MEA5669316.1"/>
    <property type="molecule type" value="Genomic_DNA"/>
</dbReference>
<feature type="transmembrane region" description="Helical" evidence="5">
    <location>
        <begin position="106"/>
        <end position="124"/>
    </location>
</feature>
<feature type="transmembrane region" description="Helical" evidence="5">
    <location>
        <begin position="79"/>
        <end position="100"/>
    </location>
</feature>
<evidence type="ECO:0000256" key="5">
    <source>
        <dbReference type="SAM" id="Phobius"/>
    </source>
</evidence>
<accession>A0ABU5V7J1</accession>
<feature type="transmembrane region" description="Helical" evidence="5">
    <location>
        <begin position="31"/>
        <end position="50"/>
    </location>
</feature>
<protein>
    <submittedName>
        <fullName evidence="6">FUSC family protein</fullName>
    </submittedName>
</protein>
<feature type="transmembrane region" description="Helical" evidence="5">
    <location>
        <begin position="414"/>
        <end position="432"/>
    </location>
</feature>
<reference evidence="6 7" key="1">
    <citation type="submission" date="2023-12" db="EMBL/GenBank/DDBJ databases">
        <title>Stenotrophomonas guangdongensis sp. nov., isolated from wilted pepper plants (Capsicum annuum).</title>
        <authorList>
            <person name="Qiu M."/>
            <person name="Li Y."/>
            <person name="Liu Q."/>
            <person name="Zhang X."/>
            <person name="Huang Y."/>
            <person name="Guo R."/>
            <person name="Hu M."/>
            <person name="Zhou J."/>
            <person name="Zhou X."/>
        </authorList>
    </citation>
    <scope>NUCLEOTIDE SEQUENCE [LARGE SCALE GENOMIC DNA]</scope>
    <source>
        <strain evidence="6 7">MH1</strain>
    </source>
</reference>
<name>A0ABU5V7J1_9GAMM</name>
<dbReference type="Proteomes" id="UP001301653">
    <property type="component" value="Unassembled WGS sequence"/>
</dbReference>
<feature type="transmembrane region" description="Helical" evidence="5">
    <location>
        <begin position="490"/>
        <end position="508"/>
    </location>
</feature>
<keyword evidence="3 5" id="KW-1133">Transmembrane helix</keyword>
<keyword evidence="7" id="KW-1185">Reference proteome</keyword>
<keyword evidence="4 5" id="KW-0472">Membrane</keyword>
<evidence type="ECO:0000256" key="4">
    <source>
        <dbReference type="ARBA" id="ARBA00023136"/>
    </source>
</evidence>
<feature type="transmembrane region" description="Helical" evidence="5">
    <location>
        <begin position="444"/>
        <end position="461"/>
    </location>
</feature>